<dbReference type="AlphaFoldDB" id="A0A7X0KYT5"/>
<gene>
    <name evidence="2" type="ORF">BKA00_002631</name>
</gene>
<evidence type="ECO:0000313" key="3">
    <source>
        <dbReference type="Proteomes" id="UP000546324"/>
    </source>
</evidence>
<comment type="caution">
    <text evidence="2">The sequence shown here is derived from an EMBL/GenBank/DDBJ whole genome shotgun (WGS) entry which is preliminary data.</text>
</comment>
<protein>
    <submittedName>
        <fullName evidence="2">Putative metal-dependent enzyme (Double-stranded beta helix superfamily)</fullName>
    </submittedName>
</protein>
<dbReference type="Gene3D" id="2.60.120.10">
    <property type="entry name" value="Jelly Rolls"/>
    <property type="match status" value="1"/>
</dbReference>
<accession>A0A7X0KYT5</accession>
<dbReference type="InterPro" id="IPR014710">
    <property type="entry name" value="RmlC-like_jellyroll"/>
</dbReference>
<dbReference type="Proteomes" id="UP000546324">
    <property type="component" value="Unassembled WGS sequence"/>
</dbReference>
<dbReference type="InterPro" id="IPR011051">
    <property type="entry name" value="RmlC_Cupin_sf"/>
</dbReference>
<keyword evidence="3" id="KW-1185">Reference proteome</keyword>
<evidence type="ECO:0000313" key="2">
    <source>
        <dbReference type="EMBL" id="MBB6395717.1"/>
    </source>
</evidence>
<sequence>MSADEIAIAPDGSEVTLGKVGQRVVFENASVRVWDIVLEPGEQQTWHRHGNPYLVIALAAADNRIDPLDGGEPRLVHEPFGGVVYREPGEVHMLTNRGNTRYHSRLVELKTSGEDAADGSREAGGGPGHG</sequence>
<dbReference type="EMBL" id="JACHMQ010000001">
    <property type="protein sequence ID" value="MBB6395717.1"/>
    <property type="molecule type" value="Genomic_DNA"/>
</dbReference>
<organism evidence="2 3">
    <name type="scientific">Actinomadura coerulea</name>
    <dbReference type="NCBI Taxonomy" id="46159"/>
    <lineage>
        <taxon>Bacteria</taxon>
        <taxon>Bacillati</taxon>
        <taxon>Actinomycetota</taxon>
        <taxon>Actinomycetes</taxon>
        <taxon>Streptosporangiales</taxon>
        <taxon>Thermomonosporaceae</taxon>
        <taxon>Actinomadura</taxon>
    </lineage>
</organism>
<proteinExistence type="predicted"/>
<dbReference type="RefSeq" id="WP_185025173.1">
    <property type="nucleotide sequence ID" value="NZ_JACHMQ010000001.1"/>
</dbReference>
<reference evidence="2 3" key="1">
    <citation type="submission" date="2020-08" db="EMBL/GenBank/DDBJ databases">
        <title>Sequencing the genomes of 1000 actinobacteria strains.</title>
        <authorList>
            <person name="Klenk H.-P."/>
        </authorList>
    </citation>
    <scope>NUCLEOTIDE SEQUENCE [LARGE SCALE GENOMIC DNA]</scope>
    <source>
        <strain evidence="2 3">DSM 43675</strain>
    </source>
</reference>
<name>A0A7X0KYT5_9ACTN</name>
<feature type="region of interest" description="Disordered" evidence="1">
    <location>
        <begin position="111"/>
        <end position="130"/>
    </location>
</feature>
<feature type="compositionally biased region" description="Basic and acidic residues" evidence="1">
    <location>
        <begin position="111"/>
        <end position="121"/>
    </location>
</feature>
<dbReference type="SUPFAM" id="SSF51182">
    <property type="entry name" value="RmlC-like cupins"/>
    <property type="match status" value="1"/>
</dbReference>
<evidence type="ECO:0000256" key="1">
    <source>
        <dbReference type="SAM" id="MobiDB-lite"/>
    </source>
</evidence>